<dbReference type="Gene3D" id="3.10.510.10">
    <property type="entry name" value="NE1680-like"/>
    <property type="match status" value="1"/>
</dbReference>
<keyword evidence="2" id="KW-1185">Reference proteome</keyword>
<dbReference type="EMBL" id="MTSE01000020">
    <property type="protein sequence ID" value="OUJ70848.1"/>
    <property type="molecule type" value="Genomic_DNA"/>
</dbReference>
<dbReference type="SUPFAM" id="SSF160766">
    <property type="entry name" value="NE1680-like"/>
    <property type="match status" value="1"/>
</dbReference>
<dbReference type="Pfam" id="PF09630">
    <property type="entry name" value="DUF2024"/>
    <property type="match status" value="1"/>
</dbReference>
<dbReference type="OrthoDB" id="9795699at2"/>
<dbReference type="InterPro" id="IPR018592">
    <property type="entry name" value="DUF2024"/>
</dbReference>
<organism evidence="1 2">
    <name type="scientific">Hymenobacter crusticola</name>
    <dbReference type="NCBI Taxonomy" id="1770526"/>
    <lineage>
        <taxon>Bacteria</taxon>
        <taxon>Pseudomonadati</taxon>
        <taxon>Bacteroidota</taxon>
        <taxon>Cytophagia</taxon>
        <taxon>Cytophagales</taxon>
        <taxon>Hymenobacteraceae</taxon>
        <taxon>Hymenobacter</taxon>
    </lineage>
</organism>
<dbReference type="Proteomes" id="UP000194873">
    <property type="component" value="Unassembled WGS sequence"/>
</dbReference>
<name>A0A243W9N1_9BACT</name>
<evidence type="ECO:0000313" key="1">
    <source>
        <dbReference type="EMBL" id="OUJ70848.1"/>
    </source>
</evidence>
<evidence type="ECO:0008006" key="3">
    <source>
        <dbReference type="Google" id="ProtNLM"/>
    </source>
</evidence>
<dbReference type="RefSeq" id="WP_086596511.1">
    <property type="nucleotide sequence ID" value="NZ_MTSE01000020.1"/>
</dbReference>
<dbReference type="AlphaFoldDB" id="A0A243W9N1"/>
<protein>
    <recommendedName>
        <fullName evidence="3">DUF2024 domain-containing protein</fullName>
    </recommendedName>
</protein>
<gene>
    <name evidence="1" type="ORF">BXP70_23230</name>
</gene>
<sequence length="87" mass="9823">MEVAVYDTYVPKKDGSLMHFDILVSDEVASKEQVYQFGRQYLATKGQQGQPLTAKECRFCHIAEPAQEVVDVISAQGYYIIEMQGCQ</sequence>
<proteinExistence type="predicted"/>
<comment type="caution">
    <text evidence="1">The sequence shown here is derived from an EMBL/GenBank/DDBJ whole genome shotgun (WGS) entry which is preliminary data.</text>
</comment>
<reference evidence="1 2" key="1">
    <citation type="submission" date="2017-01" db="EMBL/GenBank/DDBJ databases">
        <title>A new Hymenobacter.</title>
        <authorList>
            <person name="Liang Y."/>
            <person name="Feng F."/>
        </authorList>
    </citation>
    <scope>NUCLEOTIDE SEQUENCE [LARGE SCALE GENOMIC DNA]</scope>
    <source>
        <strain evidence="1">MIMBbqt21</strain>
    </source>
</reference>
<evidence type="ECO:0000313" key="2">
    <source>
        <dbReference type="Proteomes" id="UP000194873"/>
    </source>
</evidence>
<accession>A0A243W9N1</accession>
<dbReference type="InterPro" id="IPR023122">
    <property type="entry name" value="NE1680-like_sf"/>
</dbReference>